<evidence type="ECO:0000313" key="2">
    <source>
        <dbReference type="Proteomes" id="UP001597540"/>
    </source>
</evidence>
<organism evidence="1 2">
    <name type="scientific">Paenibacillus shunpengii</name>
    <dbReference type="NCBI Taxonomy" id="2054424"/>
    <lineage>
        <taxon>Bacteria</taxon>
        <taxon>Bacillati</taxon>
        <taxon>Bacillota</taxon>
        <taxon>Bacilli</taxon>
        <taxon>Bacillales</taxon>
        <taxon>Paenibacillaceae</taxon>
        <taxon>Paenibacillus</taxon>
    </lineage>
</organism>
<evidence type="ECO:0000313" key="1">
    <source>
        <dbReference type="EMBL" id="MFD2699137.1"/>
    </source>
</evidence>
<comment type="caution">
    <text evidence="1">The sequence shown here is derived from an EMBL/GenBank/DDBJ whole genome shotgun (WGS) entry which is preliminary data.</text>
</comment>
<gene>
    <name evidence="1" type="ORF">ACFSVM_01530</name>
</gene>
<dbReference type="Proteomes" id="UP001597540">
    <property type="component" value="Unassembled WGS sequence"/>
</dbReference>
<dbReference type="RefSeq" id="WP_090726346.1">
    <property type="nucleotide sequence ID" value="NZ_JBHUMJ010000002.1"/>
</dbReference>
<reference evidence="2" key="1">
    <citation type="journal article" date="2019" name="Int. J. Syst. Evol. Microbiol.">
        <title>The Global Catalogue of Microorganisms (GCM) 10K type strain sequencing project: providing services to taxonomists for standard genome sequencing and annotation.</title>
        <authorList>
            <consortium name="The Broad Institute Genomics Platform"/>
            <consortium name="The Broad Institute Genome Sequencing Center for Infectious Disease"/>
            <person name="Wu L."/>
            <person name="Ma J."/>
        </authorList>
    </citation>
    <scope>NUCLEOTIDE SEQUENCE [LARGE SCALE GENOMIC DNA]</scope>
    <source>
        <strain evidence="2">KCTC 33849</strain>
    </source>
</reference>
<sequence length="206" mass="23251">MRLRWWILICIVVLTGCISEKNEPLPEIPNTTSIHLTPVDLSQGEVRKLRPFLGMMSGAFKLEYEGEKPNARLDIDIWEKGQKVETIGSVGHLFSSLDGQSIKETEIIISIESLRIEKDKETAIIKVNNASNSGSSLSTFNIELDTELATKGLVDHTEPQSYTFDQPIYVFAMQATSTNEIYMMDLTQESLGETEWALVFTLRYDD</sequence>
<accession>A0ABW5SJ16</accession>
<proteinExistence type="predicted"/>
<protein>
    <recommendedName>
        <fullName evidence="3">Lipoprotein</fullName>
    </recommendedName>
</protein>
<keyword evidence="2" id="KW-1185">Reference proteome</keyword>
<dbReference type="EMBL" id="JBHUMJ010000002">
    <property type="protein sequence ID" value="MFD2699137.1"/>
    <property type="molecule type" value="Genomic_DNA"/>
</dbReference>
<evidence type="ECO:0008006" key="3">
    <source>
        <dbReference type="Google" id="ProtNLM"/>
    </source>
</evidence>
<name>A0ABW5SJ16_9BACL</name>
<dbReference type="PROSITE" id="PS51257">
    <property type="entry name" value="PROKAR_LIPOPROTEIN"/>
    <property type="match status" value="1"/>
</dbReference>